<evidence type="ECO:0000256" key="6">
    <source>
        <dbReference type="SAM" id="MobiDB-lite"/>
    </source>
</evidence>
<evidence type="ECO:0000256" key="5">
    <source>
        <dbReference type="ARBA" id="ARBA00023136"/>
    </source>
</evidence>
<keyword evidence="2" id="KW-1003">Cell membrane</keyword>
<evidence type="ECO:0000259" key="7">
    <source>
        <dbReference type="Pfam" id="PF09924"/>
    </source>
</evidence>
<protein>
    <recommendedName>
        <fullName evidence="7">Phosphatidylglycerol lysyltransferase C-terminal domain-containing protein</fullName>
    </recommendedName>
</protein>
<dbReference type="InterPro" id="IPR051211">
    <property type="entry name" value="PG_lysyltransferase"/>
</dbReference>
<evidence type="ECO:0000256" key="1">
    <source>
        <dbReference type="ARBA" id="ARBA00004651"/>
    </source>
</evidence>
<dbReference type="STRING" id="2656787.A0A370U0U4"/>
<dbReference type="GO" id="GO:0055091">
    <property type="term" value="P:phospholipid homeostasis"/>
    <property type="evidence" value="ECO:0007669"/>
    <property type="project" value="TreeGrafter"/>
</dbReference>
<feature type="compositionally biased region" description="Low complexity" evidence="6">
    <location>
        <begin position="547"/>
        <end position="559"/>
    </location>
</feature>
<feature type="compositionally biased region" description="Low complexity" evidence="6">
    <location>
        <begin position="120"/>
        <end position="134"/>
    </location>
</feature>
<name>A0A370U0U4_9HELO</name>
<dbReference type="Pfam" id="PF09924">
    <property type="entry name" value="LPG_synthase_C"/>
    <property type="match status" value="1"/>
</dbReference>
<dbReference type="PANTHER" id="PTHR34697:SF2">
    <property type="entry name" value="PHOSPHATIDYLGLYCEROL LYSYLTRANSFERASE"/>
    <property type="match status" value="1"/>
</dbReference>
<dbReference type="AlphaFoldDB" id="A0A370U0U4"/>
<keyword evidence="4" id="KW-1133">Transmembrane helix</keyword>
<keyword evidence="3" id="KW-0812">Transmembrane</keyword>
<feature type="compositionally biased region" description="Basic and acidic residues" evidence="6">
    <location>
        <begin position="509"/>
        <end position="531"/>
    </location>
</feature>
<keyword evidence="5" id="KW-0472">Membrane</keyword>
<dbReference type="EMBL" id="NPIC01000001">
    <property type="protein sequence ID" value="RDL41387.1"/>
    <property type="molecule type" value="Genomic_DNA"/>
</dbReference>
<feature type="compositionally biased region" description="Polar residues" evidence="6">
    <location>
        <begin position="30"/>
        <end position="41"/>
    </location>
</feature>
<comment type="subcellular location">
    <subcellularLocation>
        <location evidence="1">Cell membrane</location>
        <topology evidence="1">Multi-pass membrane protein</topology>
    </subcellularLocation>
</comment>
<feature type="region of interest" description="Disordered" evidence="6">
    <location>
        <begin position="105"/>
        <end position="140"/>
    </location>
</feature>
<evidence type="ECO:0000313" key="8">
    <source>
        <dbReference type="EMBL" id="RDL41387.1"/>
    </source>
</evidence>
<dbReference type="GeneID" id="43594215"/>
<evidence type="ECO:0000256" key="4">
    <source>
        <dbReference type="ARBA" id="ARBA00022989"/>
    </source>
</evidence>
<organism evidence="8 9">
    <name type="scientific">Venustampulla echinocandica</name>
    <dbReference type="NCBI Taxonomy" id="2656787"/>
    <lineage>
        <taxon>Eukaryota</taxon>
        <taxon>Fungi</taxon>
        <taxon>Dikarya</taxon>
        <taxon>Ascomycota</taxon>
        <taxon>Pezizomycotina</taxon>
        <taxon>Leotiomycetes</taxon>
        <taxon>Helotiales</taxon>
        <taxon>Pleuroascaceae</taxon>
        <taxon>Venustampulla</taxon>
    </lineage>
</organism>
<dbReference type="GO" id="GO:0005886">
    <property type="term" value="C:plasma membrane"/>
    <property type="evidence" value="ECO:0007669"/>
    <property type="project" value="UniProtKB-SubCell"/>
</dbReference>
<proteinExistence type="predicted"/>
<dbReference type="OrthoDB" id="5421852at2759"/>
<dbReference type="RefSeq" id="XP_031874043.1">
    <property type="nucleotide sequence ID" value="XM_032009989.1"/>
</dbReference>
<feature type="region of interest" description="Disordered" evidence="6">
    <location>
        <begin position="584"/>
        <end position="673"/>
    </location>
</feature>
<dbReference type="GO" id="GO:0016755">
    <property type="term" value="F:aminoacyltransferase activity"/>
    <property type="evidence" value="ECO:0007669"/>
    <property type="project" value="TreeGrafter"/>
</dbReference>
<dbReference type="Proteomes" id="UP000254866">
    <property type="component" value="Unassembled WGS sequence"/>
</dbReference>
<sequence length="673" mass="73422">MASVNGAESLSPPQSEIGQKSKKSKKKSSNPQRPAASNTPETKLFEQLGRNMIDNLIEDLQAPHDTPTLLDRLRDLGVISVQSSLTVTPPIIKASVEKGYPPGFQHNVFQTANPDKKRGTVSSPKSGSSTSPSVDLKTLNKTKDGHSNVFTLGDFAAVEALSNLADGYGRVSHMGILDGSYSFFVTKALNAALYFKVKDNICLVGGDPLCPEELYSEVLEQFAQYRRKHNWGIIFVGASDIFISYAKEHKWTTIQFGSERVLNPVTNPVLNEETAKRIVSQNRQLLNPTKGGVTLGVYNPSTVKNIELQQKLVAVYDAWRDARNQSQDPQAFITVYDPFAITGLMTYVYTMDRTGVPNGFAALRRIGANNGFHVDPCVAAPSAPRGISDLLIFSSMALLNAAGCSYLSFGYEPLTQSGEISGMPAWMQRITRKTHKSVFEGLKVSGKKGYHDKWCPDEEQRTGLHLVFPAGVPGLQDIIAVMHFANISVRSLAFARLKKMLRPRKREKKSTEEKASTEKATVGKDAAEKPANENPTKVKVPGEGKPKGKTTTNNPATENTPKKKKKNKKISPMTAMMMTMEDVTHENNEGGTPPDRRSENGVVDAAQDGAQQNGVAETAQSRTEENGTANEVHELPSGGNDKKNGKPIGNPKSRAQDIEIRSGTPQTVLKEVN</sequence>
<accession>A0A370U0U4</accession>
<comment type="caution">
    <text evidence="8">The sequence shown here is derived from an EMBL/GenBank/DDBJ whole genome shotgun (WGS) entry which is preliminary data.</text>
</comment>
<feature type="compositionally biased region" description="Polar residues" evidence="6">
    <location>
        <begin position="609"/>
        <end position="629"/>
    </location>
</feature>
<reference evidence="8 9" key="1">
    <citation type="journal article" date="2018" name="IMA Fungus">
        <title>IMA Genome-F 9: Draft genome sequence of Annulohypoxylon stygium, Aspergillus mulundensis, Berkeleyomyces basicola (syn. Thielaviopsis basicola), Ceratocystis smalleyi, two Cercospora beticola strains, Coleophoma cylindrospora, Fusarium fracticaudum, Phialophora cf. hyalina, and Morchella septimelata.</title>
        <authorList>
            <person name="Wingfield B.D."/>
            <person name="Bills G.F."/>
            <person name="Dong Y."/>
            <person name="Huang W."/>
            <person name="Nel W.J."/>
            <person name="Swalarsk-Parry B.S."/>
            <person name="Vaghefi N."/>
            <person name="Wilken P.M."/>
            <person name="An Z."/>
            <person name="de Beer Z.W."/>
            <person name="De Vos L."/>
            <person name="Chen L."/>
            <person name="Duong T.A."/>
            <person name="Gao Y."/>
            <person name="Hammerbacher A."/>
            <person name="Kikkert J.R."/>
            <person name="Li Y."/>
            <person name="Li H."/>
            <person name="Li K."/>
            <person name="Li Q."/>
            <person name="Liu X."/>
            <person name="Ma X."/>
            <person name="Naidoo K."/>
            <person name="Pethybridge S.J."/>
            <person name="Sun J."/>
            <person name="Steenkamp E.T."/>
            <person name="van der Nest M.A."/>
            <person name="van Wyk S."/>
            <person name="Wingfield M.J."/>
            <person name="Xiong C."/>
            <person name="Yue Q."/>
            <person name="Zhang X."/>
        </authorList>
    </citation>
    <scope>NUCLEOTIDE SEQUENCE [LARGE SCALE GENOMIC DNA]</scope>
    <source>
        <strain evidence="8 9">BP 5553</strain>
    </source>
</reference>
<evidence type="ECO:0000256" key="2">
    <source>
        <dbReference type="ARBA" id="ARBA00022475"/>
    </source>
</evidence>
<evidence type="ECO:0000313" key="9">
    <source>
        <dbReference type="Proteomes" id="UP000254866"/>
    </source>
</evidence>
<feature type="compositionally biased region" description="Basic and acidic residues" evidence="6">
    <location>
        <begin position="584"/>
        <end position="599"/>
    </location>
</feature>
<feature type="compositionally biased region" description="Polar residues" evidence="6">
    <location>
        <begin position="1"/>
        <end position="18"/>
    </location>
</feature>
<feature type="domain" description="Phosphatidylglycerol lysyltransferase C-terminal" evidence="7">
    <location>
        <begin position="171"/>
        <end position="461"/>
    </location>
</feature>
<dbReference type="InterPro" id="IPR024320">
    <property type="entry name" value="LPG_synthase_C"/>
</dbReference>
<gene>
    <name evidence="8" type="ORF">BP5553_01366</name>
</gene>
<feature type="region of interest" description="Disordered" evidence="6">
    <location>
        <begin position="1"/>
        <end position="42"/>
    </location>
</feature>
<evidence type="ECO:0000256" key="3">
    <source>
        <dbReference type="ARBA" id="ARBA00022692"/>
    </source>
</evidence>
<feature type="region of interest" description="Disordered" evidence="6">
    <location>
        <begin position="502"/>
        <end position="572"/>
    </location>
</feature>
<keyword evidence="9" id="KW-1185">Reference proteome</keyword>
<dbReference type="PANTHER" id="PTHR34697">
    <property type="entry name" value="PHOSPHATIDYLGLYCEROL LYSYLTRANSFERASE"/>
    <property type="match status" value="1"/>
</dbReference>